<dbReference type="Proteomes" id="UP001152607">
    <property type="component" value="Unassembled WGS sequence"/>
</dbReference>
<reference evidence="3" key="1">
    <citation type="submission" date="2023-01" db="EMBL/GenBank/DDBJ databases">
        <authorList>
            <person name="Van Ghelder C."/>
            <person name="Rancurel C."/>
        </authorList>
    </citation>
    <scope>NUCLEOTIDE SEQUENCE</scope>
    <source>
        <strain evidence="3">CNCM I-4278</strain>
    </source>
</reference>
<evidence type="ECO:0000256" key="2">
    <source>
        <dbReference type="SAM" id="SignalP"/>
    </source>
</evidence>
<dbReference type="OrthoDB" id="3788508at2759"/>
<feature type="region of interest" description="Disordered" evidence="1">
    <location>
        <begin position="263"/>
        <end position="372"/>
    </location>
</feature>
<keyword evidence="2" id="KW-0732">Signal</keyword>
<feature type="compositionally biased region" description="Pro residues" evidence="1">
    <location>
        <begin position="322"/>
        <end position="343"/>
    </location>
</feature>
<dbReference type="AlphaFoldDB" id="A0A9W4XRZ5"/>
<feature type="signal peptide" evidence="2">
    <location>
        <begin position="1"/>
        <end position="19"/>
    </location>
</feature>
<proteinExistence type="predicted"/>
<sequence length="700" mass="73272">MKSFPSYAVAATLAAVACAAPQIIPMPIMTIRPIGDNATISSLPPKPTAVICEAECEVRYPELQAVSWVREDQINYYTTIVVTVSVIIQVRGNITSEPQTTTIANDVDPIYDLWRGVSTNDAGTAYIDLPMSSLKGKSSTQLAYPTPFFDYPSEYHWSGILSTSSACETPSELTFGVLTDHPQYPQPKTATPNEDDLVGAKYTAIRVPSWERPDKYWFDAAFPSVPAFASCKEVSGKIPGDDFYAPKFVYETTTTTITRGTEGIHVQPSTDGFETTSKTRNTWAGTPMPPRPTFEDTSKAFGTSEPSSSATVTDDRTKETPQNPPQNPPQDPPQTPQGPPQNPPDHASIQHPPEITSPPPPIITAPPTGSILVPTMIDGRPTATHVFVPPDSFETASIGQTITVGGTRTVVAPPSASFVVVPTTINGVATSVPAYIIAGTSTASIGQTVTLNGQRTVLSAPPALFTMLPTTINGQATSVPGYIISGAAAATLGQTVDINGASTVLSSPAPYLTMIRTTINGIVTSVPAYIVSGTSTAFPGQTITYNGQTTVLPNADLKLIYIPTTINGVATSVPAYVVSGGSTAFPGQTVTINGQSVVLPNPDVVLSSITTSILGRITVIPVYIISGSITAAVGQTITLAGQTTVLPRLTSTPTDTTSEGPISTALGGARETGKKDAAVDNRVSLGVLLSAISCVIVCVV</sequence>
<dbReference type="EMBL" id="CAOQHR010000012">
    <property type="protein sequence ID" value="CAI6341418.1"/>
    <property type="molecule type" value="Genomic_DNA"/>
</dbReference>
<evidence type="ECO:0000313" key="4">
    <source>
        <dbReference type="Proteomes" id="UP001152607"/>
    </source>
</evidence>
<protein>
    <submittedName>
        <fullName evidence="3">Uncharacterized protein</fullName>
    </submittedName>
</protein>
<evidence type="ECO:0000313" key="3">
    <source>
        <dbReference type="EMBL" id="CAI6341418.1"/>
    </source>
</evidence>
<evidence type="ECO:0000256" key="1">
    <source>
        <dbReference type="SAM" id="MobiDB-lite"/>
    </source>
</evidence>
<feature type="compositionally biased region" description="Polar residues" evidence="1">
    <location>
        <begin position="267"/>
        <end position="284"/>
    </location>
</feature>
<feature type="compositionally biased region" description="Pro residues" evidence="1">
    <location>
        <begin position="355"/>
        <end position="364"/>
    </location>
</feature>
<feature type="compositionally biased region" description="Polar residues" evidence="1">
    <location>
        <begin position="300"/>
        <end position="312"/>
    </location>
</feature>
<feature type="chain" id="PRO_5040995585" evidence="2">
    <location>
        <begin position="20"/>
        <end position="700"/>
    </location>
</feature>
<keyword evidence="4" id="KW-1185">Reference proteome</keyword>
<dbReference type="PROSITE" id="PS51257">
    <property type="entry name" value="PROKAR_LIPOPROTEIN"/>
    <property type="match status" value="1"/>
</dbReference>
<comment type="caution">
    <text evidence="3">The sequence shown here is derived from an EMBL/GenBank/DDBJ whole genome shotgun (WGS) entry which is preliminary data.</text>
</comment>
<organism evidence="3 4">
    <name type="scientific">Periconia digitata</name>
    <dbReference type="NCBI Taxonomy" id="1303443"/>
    <lineage>
        <taxon>Eukaryota</taxon>
        <taxon>Fungi</taxon>
        <taxon>Dikarya</taxon>
        <taxon>Ascomycota</taxon>
        <taxon>Pezizomycotina</taxon>
        <taxon>Dothideomycetes</taxon>
        <taxon>Pleosporomycetidae</taxon>
        <taxon>Pleosporales</taxon>
        <taxon>Massarineae</taxon>
        <taxon>Periconiaceae</taxon>
        <taxon>Periconia</taxon>
    </lineage>
</organism>
<name>A0A9W4XRZ5_9PLEO</name>
<accession>A0A9W4XRZ5</accession>
<gene>
    <name evidence="3" type="ORF">PDIGIT_LOCUS14615</name>
</gene>